<organism evidence="2 3">
    <name type="scientific">Rhodococcoides corynebacterioides</name>
    <dbReference type="NCBI Taxonomy" id="53972"/>
    <lineage>
        <taxon>Bacteria</taxon>
        <taxon>Bacillati</taxon>
        <taxon>Actinomycetota</taxon>
        <taxon>Actinomycetes</taxon>
        <taxon>Mycobacteriales</taxon>
        <taxon>Nocardiaceae</taxon>
        <taxon>Rhodococcoides</taxon>
    </lineage>
</organism>
<name>A0ABS2KUF0_9NOCA</name>
<comment type="caution">
    <text evidence="2">The sequence shown here is derived from an EMBL/GenBank/DDBJ whole genome shotgun (WGS) entry which is preliminary data.</text>
</comment>
<reference evidence="2 3" key="1">
    <citation type="submission" date="2021-01" db="EMBL/GenBank/DDBJ databases">
        <title>Genomics of switchgrass bacterial isolates.</title>
        <authorList>
            <person name="Shade A."/>
        </authorList>
    </citation>
    <scope>NUCLEOTIDE SEQUENCE [LARGE SCALE GENOMIC DNA]</scope>
    <source>
        <strain evidence="2 3">PvP111</strain>
    </source>
</reference>
<dbReference type="NCBIfam" id="TIGR01764">
    <property type="entry name" value="excise"/>
    <property type="match status" value="1"/>
</dbReference>
<keyword evidence="3" id="KW-1185">Reference proteome</keyword>
<dbReference type="InterPro" id="IPR010093">
    <property type="entry name" value="SinI_DNA-bd"/>
</dbReference>
<dbReference type="SUPFAM" id="SSF46955">
    <property type="entry name" value="Putative DNA-binding domain"/>
    <property type="match status" value="1"/>
</dbReference>
<feature type="domain" description="Helix-turn-helix" evidence="1">
    <location>
        <begin position="5"/>
        <end position="50"/>
    </location>
</feature>
<dbReference type="Proteomes" id="UP000703038">
    <property type="component" value="Unassembled WGS sequence"/>
</dbReference>
<gene>
    <name evidence="2" type="ORF">JOE42_001649</name>
</gene>
<sequence>MTVRMYSVDDVADMLGLHVRTVRGYVRSGRLPAVRIGKQYRISGEDLETFTGQSASTLRTEHRVEVTSIVDIDTVDRETADRLTALLARATGEARPDSEPLRVNTAYDAQRDRLKVVVLGAPREVSRLLDYLEGLLAA</sequence>
<proteinExistence type="predicted"/>
<dbReference type="InterPro" id="IPR009061">
    <property type="entry name" value="DNA-bd_dom_put_sf"/>
</dbReference>
<evidence type="ECO:0000313" key="2">
    <source>
        <dbReference type="EMBL" id="MBM7414916.1"/>
    </source>
</evidence>
<dbReference type="InterPro" id="IPR041657">
    <property type="entry name" value="HTH_17"/>
</dbReference>
<dbReference type="Pfam" id="PF12728">
    <property type="entry name" value="HTH_17"/>
    <property type="match status" value="1"/>
</dbReference>
<protein>
    <submittedName>
        <fullName evidence="2">Excisionase family DNA binding protein</fullName>
    </submittedName>
</protein>
<evidence type="ECO:0000313" key="3">
    <source>
        <dbReference type="Proteomes" id="UP000703038"/>
    </source>
</evidence>
<evidence type="ECO:0000259" key="1">
    <source>
        <dbReference type="Pfam" id="PF12728"/>
    </source>
</evidence>
<dbReference type="RefSeq" id="WP_204867804.1">
    <property type="nucleotide sequence ID" value="NZ_JAFBBK010000001.1"/>
</dbReference>
<dbReference type="EMBL" id="JAFBBK010000001">
    <property type="protein sequence ID" value="MBM7414916.1"/>
    <property type="molecule type" value="Genomic_DNA"/>
</dbReference>
<accession>A0ABS2KUF0</accession>